<dbReference type="NCBIfam" id="TIGR00693">
    <property type="entry name" value="thiE"/>
    <property type="match status" value="1"/>
</dbReference>
<dbReference type="InterPro" id="IPR013785">
    <property type="entry name" value="Aldolase_TIM"/>
</dbReference>
<dbReference type="FunFam" id="3.20.20.70:FF:000096">
    <property type="entry name" value="Thiamine-phosphate synthase"/>
    <property type="match status" value="1"/>
</dbReference>
<comment type="catalytic activity">
    <reaction evidence="9 10 11">
        <text>2-[(2R,5Z)-2-carboxy-4-methylthiazol-5(2H)-ylidene]ethyl phosphate + 4-amino-2-methyl-5-(diphosphooxymethyl)pyrimidine + 2 H(+) = thiamine phosphate + CO2 + diphosphate</text>
        <dbReference type="Rhea" id="RHEA:47844"/>
        <dbReference type="ChEBI" id="CHEBI:15378"/>
        <dbReference type="ChEBI" id="CHEBI:16526"/>
        <dbReference type="ChEBI" id="CHEBI:33019"/>
        <dbReference type="ChEBI" id="CHEBI:37575"/>
        <dbReference type="ChEBI" id="CHEBI:57841"/>
        <dbReference type="ChEBI" id="CHEBI:62899"/>
        <dbReference type="EC" id="2.5.1.3"/>
    </reaction>
</comment>
<proteinExistence type="inferred from homology"/>
<evidence type="ECO:0000256" key="10">
    <source>
        <dbReference type="HAMAP-Rule" id="MF_00097"/>
    </source>
</evidence>
<keyword evidence="6 10" id="KW-0784">Thiamine biosynthesis</keyword>
<reference evidence="14 15" key="1">
    <citation type="submission" date="2019-07" db="EMBL/GenBank/DDBJ databases">
        <title>Genomic Encyclopedia of Archaeal and Bacterial Type Strains, Phase II (KMG-II): from individual species to whole genera.</title>
        <authorList>
            <person name="Goeker M."/>
        </authorList>
    </citation>
    <scope>NUCLEOTIDE SEQUENCE [LARGE SCALE GENOMIC DNA]</scope>
    <source>
        <strain evidence="14 15">DSM 21935</strain>
    </source>
</reference>
<evidence type="ECO:0000256" key="11">
    <source>
        <dbReference type="RuleBase" id="RU003826"/>
    </source>
</evidence>
<comment type="catalytic activity">
    <reaction evidence="8 10 11">
        <text>2-(2-carboxy-4-methylthiazol-5-yl)ethyl phosphate + 4-amino-2-methyl-5-(diphosphooxymethyl)pyrimidine + 2 H(+) = thiamine phosphate + CO2 + diphosphate</text>
        <dbReference type="Rhea" id="RHEA:47848"/>
        <dbReference type="ChEBI" id="CHEBI:15378"/>
        <dbReference type="ChEBI" id="CHEBI:16526"/>
        <dbReference type="ChEBI" id="CHEBI:33019"/>
        <dbReference type="ChEBI" id="CHEBI:37575"/>
        <dbReference type="ChEBI" id="CHEBI:57841"/>
        <dbReference type="ChEBI" id="CHEBI:62890"/>
        <dbReference type="EC" id="2.5.1.3"/>
    </reaction>
</comment>
<keyword evidence="15" id="KW-1185">Reference proteome</keyword>
<evidence type="ECO:0000256" key="6">
    <source>
        <dbReference type="ARBA" id="ARBA00022977"/>
    </source>
</evidence>
<comment type="caution">
    <text evidence="14">The sequence shown here is derived from an EMBL/GenBank/DDBJ whole genome shotgun (WGS) entry which is preliminary data.</text>
</comment>
<dbReference type="OrthoDB" id="9812206at2"/>
<dbReference type="PANTHER" id="PTHR20857:SF15">
    <property type="entry name" value="THIAMINE-PHOSPHATE SYNTHASE"/>
    <property type="match status" value="1"/>
</dbReference>
<keyword evidence="3 10" id="KW-0808">Transferase</keyword>
<feature type="binding site" evidence="10">
    <location>
        <position position="71"/>
    </location>
    <ligand>
        <name>4-amino-2-methyl-5-(diphosphooxymethyl)pyrimidine</name>
        <dbReference type="ChEBI" id="CHEBI:57841"/>
    </ligand>
</feature>
<dbReference type="InterPro" id="IPR036206">
    <property type="entry name" value="ThiamineP_synth_sf"/>
</dbReference>
<dbReference type="GO" id="GO:0009229">
    <property type="term" value="P:thiamine diphosphate biosynthetic process"/>
    <property type="evidence" value="ECO:0007669"/>
    <property type="project" value="UniProtKB-UniRule"/>
</dbReference>
<evidence type="ECO:0000256" key="7">
    <source>
        <dbReference type="ARBA" id="ARBA00047334"/>
    </source>
</evidence>
<dbReference type="Gene3D" id="3.20.20.70">
    <property type="entry name" value="Aldolase class I"/>
    <property type="match status" value="1"/>
</dbReference>
<comment type="function">
    <text evidence="1 10">Condenses 4-methyl-5-(beta-hydroxyethyl)thiazole monophosphate (THZ-P) and 2-methyl-4-amino-5-hydroxymethyl pyrimidine pyrophosphate (HMP-PP) to form thiamine monophosphate (TMP).</text>
</comment>
<dbReference type="UniPathway" id="UPA00060">
    <property type="reaction ID" value="UER00141"/>
</dbReference>
<evidence type="ECO:0000313" key="15">
    <source>
        <dbReference type="Proteomes" id="UP000324595"/>
    </source>
</evidence>
<evidence type="ECO:0000256" key="4">
    <source>
        <dbReference type="ARBA" id="ARBA00022723"/>
    </source>
</evidence>
<name>A0A5D3YK82_9BACT</name>
<feature type="domain" description="Thiamine phosphate synthase/TenI" evidence="13">
    <location>
        <begin position="9"/>
        <end position="190"/>
    </location>
</feature>
<comment type="caution">
    <text evidence="10">Lacks conserved residue(s) required for the propagation of feature annotation.</text>
</comment>
<dbReference type="Pfam" id="PF02581">
    <property type="entry name" value="TMP-TENI"/>
    <property type="match status" value="1"/>
</dbReference>
<evidence type="ECO:0000313" key="14">
    <source>
        <dbReference type="EMBL" id="TYP93908.1"/>
    </source>
</evidence>
<evidence type="ECO:0000256" key="5">
    <source>
        <dbReference type="ARBA" id="ARBA00022842"/>
    </source>
</evidence>
<feature type="binding site" evidence="10">
    <location>
        <position position="91"/>
    </location>
    <ligand>
        <name>Mg(2+)</name>
        <dbReference type="ChEBI" id="CHEBI:18420"/>
    </ligand>
</feature>
<feature type="binding site" evidence="10">
    <location>
        <begin position="39"/>
        <end position="43"/>
    </location>
    <ligand>
        <name>4-amino-2-methyl-5-(diphosphooxymethyl)pyrimidine</name>
        <dbReference type="ChEBI" id="CHEBI:57841"/>
    </ligand>
</feature>
<evidence type="ECO:0000259" key="13">
    <source>
        <dbReference type="Pfam" id="PF02581"/>
    </source>
</evidence>
<evidence type="ECO:0000256" key="1">
    <source>
        <dbReference type="ARBA" id="ARBA00003814"/>
    </source>
</evidence>
<dbReference type="Proteomes" id="UP000324595">
    <property type="component" value="Unassembled WGS sequence"/>
</dbReference>
<dbReference type="CDD" id="cd00564">
    <property type="entry name" value="TMP_TenI"/>
    <property type="match status" value="1"/>
</dbReference>
<evidence type="ECO:0000256" key="12">
    <source>
        <dbReference type="RuleBase" id="RU004253"/>
    </source>
</evidence>
<comment type="pathway">
    <text evidence="2 10 12">Cofactor biosynthesis; thiamine diphosphate biosynthesis; thiamine phosphate from 4-amino-2-methyl-5-diphosphomethylpyrimidine and 4-methyl-5-(2-phosphoethyl)-thiazole: step 1/1.</text>
</comment>
<dbReference type="GO" id="GO:0005737">
    <property type="term" value="C:cytoplasm"/>
    <property type="evidence" value="ECO:0007669"/>
    <property type="project" value="TreeGrafter"/>
</dbReference>
<dbReference type="EC" id="2.5.1.3" evidence="10"/>
<gene>
    <name evidence="10" type="primary">thiE</name>
    <name evidence="14" type="ORF">LX73_1624</name>
</gene>
<evidence type="ECO:0000256" key="9">
    <source>
        <dbReference type="ARBA" id="ARBA00047883"/>
    </source>
</evidence>
<feature type="binding site" evidence="10">
    <location>
        <position position="72"/>
    </location>
    <ligand>
        <name>Mg(2+)</name>
        <dbReference type="ChEBI" id="CHEBI:18420"/>
    </ligand>
</feature>
<feature type="binding site" evidence="10">
    <location>
        <begin position="136"/>
        <end position="138"/>
    </location>
    <ligand>
        <name>2-[(2R,5Z)-2-carboxy-4-methylthiazol-5(2H)-ylidene]ethyl phosphate</name>
        <dbReference type="ChEBI" id="CHEBI:62899"/>
    </ligand>
</feature>
<organism evidence="14 15">
    <name type="scientific">Fodinibius salinus</name>
    <dbReference type="NCBI Taxonomy" id="860790"/>
    <lineage>
        <taxon>Bacteria</taxon>
        <taxon>Pseudomonadati</taxon>
        <taxon>Balneolota</taxon>
        <taxon>Balneolia</taxon>
        <taxon>Balneolales</taxon>
        <taxon>Balneolaceae</taxon>
        <taxon>Fodinibius</taxon>
    </lineage>
</organism>
<sequence length="208" mass="22786">MRKKMLQGIYLITDVEGQDRYSHVELADAAYRAGIQMVQYRDKRRSDRKVLAEIREIMNLKSKGSQLLVVNDRPDLAKVGGADGVHLGQDDLPISEVKQFLGEEVIVGGTSASLEEARQVERAGADYVALGHIFESSTKEKQYAPRGLDTLRRVRQEVEVPLVAIGGITLKNAPQVIDAGADIIAVSSAICRAENPEQAAAELVESFQ</sequence>
<dbReference type="HAMAP" id="MF_00097">
    <property type="entry name" value="TMP_synthase"/>
    <property type="match status" value="1"/>
</dbReference>
<dbReference type="PANTHER" id="PTHR20857">
    <property type="entry name" value="THIAMINE-PHOSPHATE PYROPHOSPHORYLASE"/>
    <property type="match status" value="1"/>
</dbReference>
<keyword evidence="5 10" id="KW-0460">Magnesium</keyword>
<dbReference type="GO" id="GO:0009228">
    <property type="term" value="P:thiamine biosynthetic process"/>
    <property type="evidence" value="ECO:0007669"/>
    <property type="project" value="UniProtKB-KW"/>
</dbReference>
<accession>A0A5D3YK82</accession>
<comment type="catalytic activity">
    <reaction evidence="7 10 11">
        <text>4-methyl-5-(2-phosphooxyethyl)-thiazole + 4-amino-2-methyl-5-(diphosphooxymethyl)pyrimidine + H(+) = thiamine phosphate + diphosphate</text>
        <dbReference type="Rhea" id="RHEA:22328"/>
        <dbReference type="ChEBI" id="CHEBI:15378"/>
        <dbReference type="ChEBI" id="CHEBI:33019"/>
        <dbReference type="ChEBI" id="CHEBI:37575"/>
        <dbReference type="ChEBI" id="CHEBI:57841"/>
        <dbReference type="ChEBI" id="CHEBI:58296"/>
        <dbReference type="EC" id="2.5.1.3"/>
    </reaction>
</comment>
<keyword evidence="4 10" id="KW-0479">Metal-binding</keyword>
<dbReference type="EMBL" id="VNHY01000002">
    <property type="protein sequence ID" value="TYP93908.1"/>
    <property type="molecule type" value="Genomic_DNA"/>
</dbReference>
<evidence type="ECO:0000256" key="2">
    <source>
        <dbReference type="ARBA" id="ARBA00005165"/>
    </source>
</evidence>
<evidence type="ECO:0000256" key="3">
    <source>
        <dbReference type="ARBA" id="ARBA00022679"/>
    </source>
</evidence>
<dbReference type="GO" id="GO:0000287">
    <property type="term" value="F:magnesium ion binding"/>
    <property type="evidence" value="ECO:0007669"/>
    <property type="project" value="UniProtKB-UniRule"/>
</dbReference>
<dbReference type="InterPro" id="IPR022998">
    <property type="entry name" value="ThiamineP_synth_TenI"/>
</dbReference>
<evidence type="ECO:0000256" key="8">
    <source>
        <dbReference type="ARBA" id="ARBA00047851"/>
    </source>
</evidence>
<comment type="similarity">
    <text evidence="10 11">Belongs to the thiamine-phosphate synthase family.</text>
</comment>
<protein>
    <recommendedName>
        <fullName evidence="10">Thiamine-phosphate synthase</fullName>
        <shortName evidence="10">TP synthase</shortName>
        <shortName evidence="10">TPS</shortName>
        <ecNumber evidence="10">2.5.1.3</ecNumber>
    </recommendedName>
    <alternativeName>
        <fullName evidence="10">Thiamine-phosphate pyrophosphorylase</fullName>
        <shortName evidence="10">TMP pyrophosphorylase</shortName>
        <shortName evidence="10">TMP-PPase</shortName>
    </alternativeName>
</protein>
<feature type="binding site" evidence="10">
    <location>
        <position position="110"/>
    </location>
    <ligand>
        <name>4-amino-2-methyl-5-(diphosphooxymethyl)pyrimidine</name>
        <dbReference type="ChEBI" id="CHEBI:57841"/>
    </ligand>
</feature>
<dbReference type="InterPro" id="IPR034291">
    <property type="entry name" value="TMP_synthase"/>
</dbReference>
<dbReference type="GO" id="GO:0004789">
    <property type="term" value="F:thiamine-phosphate diphosphorylase activity"/>
    <property type="evidence" value="ECO:0007669"/>
    <property type="project" value="UniProtKB-UniRule"/>
</dbReference>
<feature type="binding site" evidence="10">
    <location>
        <position position="139"/>
    </location>
    <ligand>
        <name>4-amino-2-methyl-5-(diphosphooxymethyl)pyrimidine</name>
        <dbReference type="ChEBI" id="CHEBI:57841"/>
    </ligand>
</feature>
<dbReference type="AlphaFoldDB" id="A0A5D3YK82"/>
<dbReference type="SUPFAM" id="SSF51391">
    <property type="entry name" value="Thiamin phosphate synthase"/>
    <property type="match status" value="1"/>
</dbReference>
<comment type="cofactor">
    <cofactor evidence="10">
        <name>Mg(2+)</name>
        <dbReference type="ChEBI" id="CHEBI:18420"/>
    </cofactor>
    <text evidence="10">Binds 1 Mg(2+) ion per subunit.</text>
</comment>
<feature type="binding site" evidence="10">
    <location>
        <position position="167"/>
    </location>
    <ligand>
        <name>2-[(2R,5Z)-2-carboxy-4-methylthiazol-5(2H)-ylidene]ethyl phosphate</name>
        <dbReference type="ChEBI" id="CHEBI:62899"/>
    </ligand>
</feature>